<evidence type="ECO:0000313" key="1">
    <source>
        <dbReference type="EMBL" id="QHT06995.1"/>
    </source>
</evidence>
<name>A0A6C0CU19_9ZZZZ</name>
<organism evidence="1">
    <name type="scientific">viral metagenome</name>
    <dbReference type="NCBI Taxonomy" id="1070528"/>
    <lineage>
        <taxon>unclassified sequences</taxon>
        <taxon>metagenomes</taxon>
        <taxon>organismal metagenomes</taxon>
    </lineage>
</organism>
<dbReference type="AlphaFoldDB" id="A0A6C0CU19"/>
<sequence>MSYLTQENAQYILQILNRFLTDKYQFKIYDALDEPSIRKLLETYMIQIYRNGDKNLSIEDLNKQTLSILKEYFKKEYVLSQEINIIPTEEGYSSIERSASASLPDDSEFLNKVQRLELQRKTFQIKLPEIKGVNPPAPITITPVPVSVPVPNAITTIYMPTPPKIGTEIFIHSWQREWIYSTQRSSFIWNGPFPKMQDSLIKIACWIGPISILQKAPCLKIQLSGASGPEFQEISLIPSYTCHLFAIYKPALESLGYIRRMSLPWKVILKTMDGQSLDMGEDGEEYERFEASHVPKHTFLYCQHPKNYMIGDTIRIITEKHETITAQITNTNSSSIEVNQPIQTKGFLMNFTQQYSILMELTTSTHTPIQM</sequence>
<accession>A0A6C0CU19</accession>
<dbReference type="EMBL" id="MN739479">
    <property type="protein sequence ID" value="QHT06995.1"/>
    <property type="molecule type" value="Genomic_DNA"/>
</dbReference>
<proteinExistence type="predicted"/>
<reference evidence="1" key="1">
    <citation type="journal article" date="2020" name="Nature">
        <title>Giant virus diversity and host interactions through global metagenomics.</title>
        <authorList>
            <person name="Schulz F."/>
            <person name="Roux S."/>
            <person name="Paez-Espino D."/>
            <person name="Jungbluth S."/>
            <person name="Walsh D.A."/>
            <person name="Denef V.J."/>
            <person name="McMahon K.D."/>
            <person name="Konstantinidis K.T."/>
            <person name="Eloe-Fadrosh E.A."/>
            <person name="Kyrpides N.C."/>
            <person name="Woyke T."/>
        </authorList>
    </citation>
    <scope>NUCLEOTIDE SEQUENCE</scope>
    <source>
        <strain evidence="1">GVMAG-M-3300021962-46</strain>
    </source>
</reference>
<protein>
    <submittedName>
        <fullName evidence="1">Uncharacterized protein</fullName>
    </submittedName>
</protein>